<dbReference type="InterPro" id="IPR053842">
    <property type="entry name" value="NikA-like"/>
</dbReference>
<evidence type="ECO:0000313" key="2">
    <source>
        <dbReference type="Proteomes" id="UP000238573"/>
    </source>
</evidence>
<dbReference type="Proteomes" id="UP000238573">
    <property type="component" value="Unassembled WGS sequence"/>
</dbReference>
<dbReference type="EMBL" id="PVSZ01000014">
    <property type="protein sequence ID" value="PRT69719.1"/>
    <property type="molecule type" value="Genomic_DNA"/>
</dbReference>
<gene>
    <name evidence="1" type="ORF">C6A27_07470</name>
</gene>
<evidence type="ECO:0000313" key="1">
    <source>
        <dbReference type="EMBL" id="PRT69719.1"/>
    </source>
</evidence>
<proteinExistence type="predicted"/>
<comment type="caution">
    <text evidence="1">The sequence shown here is derived from an EMBL/GenBank/DDBJ whole genome shotgun (WGS) entry which is preliminary data.</text>
</comment>
<sequence>MMEVDTRRSRPIQKLFWVDHDENQKIKAQMTAAGIDNFSVYARLMLLHGEVKVVDFSALDKLRKEINRIGVNVNQIAKYANTNETISQEDLFQVFEELKTVEALVHQTVKSAEKGTISYGCD</sequence>
<dbReference type="Pfam" id="PF21983">
    <property type="entry name" value="NikA-like"/>
    <property type="match status" value="1"/>
</dbReference>
<dbReference type="AlphaFoldDB" id="A0A2T0G0Y6"/>
<name>A0A2T0G0Y6_STRAP</name>
<organism evidence="1 2">
    <name type="scientific">Streptococcus anginosus</name>
    <dbReference type="NCBI Taxonomy" id="1328"/>
    <lineage>
        <taxon>Bacteria</taxon>
        <taxon>Bacillati</taxon>
        <taxon>Bacillota</taxon>
        <taxon>Bacilli</taxon>
        <taxon>Lactobacillales</taxon>
        <taxon>Streptococcaceae</taxon>
        <taxon>Streptococcus</taxon>
        <taxon>Streptococcus anginosus group</taxon>
    </lineage>
</organism>
<accession>A0A2T0G0Y6</accession>
<protein>
    <submittedName>
        <fullName evidence="1">Plasmid mobilization relaxosome protein MobC</fullName>
    </submittedName>
</protein>
<reference evidence="1 2" key="1">
    <citation type="journal article" date="1993" name="J. Dent. Res.">
        <title>The isolation and characterization of milleri group streptococci from dental periapical abscesses.</title>
        <authorList>
            <person name="Fisher L.E."/>
            <person name="Russell R.R."/>
        </authorList>
    </citation>
    <scope>NUCLEOTIDE SEQUENCE [LARGE SCALE GENOMIC DNA]</scope>
    <source>
        <strain evidence="1 2">OUP21</strain>
    </source>
</reference>